<comment type="caution">
    <text evidence="1">The sequence shown here is derived from an EMBL/GenBank/DDBJ whole genome shotgun (WGS) entry which is preliminary data.</text>
</comment>
<dbReference type="Proteomes" id="UP001597405">
    <property type="component" value="Unassembled WGS sequence"/>
</dbReference>
<reference evidence="2" key="1">
    <citation type="journal article" date="2019" name="Int. J. Syst. Evol. Microbiol.">
        <title>The Global Catalogue of Microorganisms (GCM) 10K type strain sequencing project: providing services to taxonomists for standard genome sequencing and annotation.</title>
        <authorList>
            <consortium name="The Broad Institute Genomics Platform"/>
            <consortium name="The Broad Institute Genome Sequencing Center for Infectious Disease"/>
            <person name="Wu L."/>
            <person name="Ma J."/>
        </authorList>
    </citation>
    <scope>NUCLEOTIDE SEQUENCE [LARGE SCALE GENOMIC DNA]</scope>
    <source>
        <strain evidence="2">CGMCC 1.16225</strain>
    </source>
</reference>
<dbReference type="EMBL" id="JBHUGZ010000016">
    <property type="protein sequence ID" value="MFD1985512.1"/>
    <property type="molecule type" value="Genomic_DNA"/>
</dbReference>
<evidence type="ECO:0000313" key="1">
    <source>
        <dbReference type="EMBL" id="MFD1985512.1"/>
    </source>
</evidence>
<gene>
    <name evidence="1" type="ORF">ACFSOZ_23790</name>
</gene>
<organism evidence="1 2">
    <name type="scientific">Mesorhizobium newzealandense</name>
    <dbReference type="NCBI Taxonomy" id="1300302"/>
    <lineage>
        <taxon>Bacteria</taxon>
        <taxon>Pseudomonadati</taxon>
        <taxon>Pseudomonadota</taxon>
        <taxon>Alphaproteobacteria</taxon>
        <taxon>Hyphomicrobiales</taxon>
        <taxon>Phyllobacteriaceae</taxon>
        <taxon>Mesorhizobium</taxon>
    </lineage>
</organism>
<name>A0ABW4UG93_9HYPH</name>
<protein>
    <submittedName>
        <fullName evidence="1">Uncharacterized protein</fullName>
    </submittedName>
</protein>
<keyword evidence="2" id="KW-1185">Reference proteome</keyword>
<dbReference type="RefSeq" id="WP_379101891.1">
    <property type="nucleotide sequence ID" value="NZ_JBHUGZ010000016.1"/>
</dbReference>
<proteinExistence type="predicted"/>
<sequence length="88" mass="9541">MRNAIANALRNSHLTPGDVKNVYLSKADAKFASENGRLMPNTGYVVSALTPDNVPQAEISYFGFIIVKEDANLSGTFNVLIWGNAIKV</sequence>
<accession>A0ABW4UG93</accession>
<evidence type="ECO:0000313" key="2">
    <source>
        <dbReference type="Proteomes" id="UP001597405"/>
    </source>
</evidence>